<accession>A0A840PCA5</accession>
<dbReference type="PROSITE" id="PS50977">
    <property type="entry name" value="HTH_TETR_2"/>
    <property type="match status" value="1"/>
</dbReference>
<protein>
    <submittedName>
        <fullName evidence="7">AcrR family transcriptional regulator</fullName>
    </submittedName>
</protein>
<name>A0A840PCA5_9ACTN</name>
<evidence type="ECO:0000256" key="2">
    <source>
        <dbReference type="ARBA" id="ARBA00023125"/>
    </source>
</evidence>
<keyword evidence="8" id="KW-1185">Reference proteome</keyword>
<dbReference type="AlphaFoldDB" id="A0A840PCA5"/>
<evidence type="ECO:0000313" key="7">
    <source>
        <dbReference type="EMBL" id="MBB5136619.1"/>
    </source>
</evidence>
<feature type="DNA-binding region" description="H-T-H motif" evidence="4">
    <location>
        <begin position="31"/>
        <end position="50"/>
    </location>
</feature>
<evidence type="ECO:0000256" key="4">
    <source>
        <dbReference type="PROSITE-ProRule" id="PRU00335"/>
    </source>
</evidence>
<gene>
    <name evidence="7" type="ORF">HNP84_006370</name>
</gene>
<dbReference type="PANTHER" id="PTHR30055:SF234">
    <property type="entry name" value="HTH-TYPE TRANSCRIPTIONAL REGULATOR BETI"/>
    <property type="match status" value="1"/>
</dbReference>
<dbReference type="Gene3D" id="1.10.10.60">
    <property type="entry name" value="Homeodomain-like"/>
    <property type="match status" value="1"/>
</dbReference>
<dbReference type="SUPFAM" id="SSF46689">
    <property type="entry name" value="Homeodomain-like"/>
    <property type="match status" value="1"/>
</dbReference>
<evidence type="ECO:0000256" key="1">
    <source>
        <dbReference type="ARBA" id="ARBA00023015"/>
    </source>
</evidence>
<proteinExistence type="predicted"/>
<dbReference type="InterPro" id="IPR009057">
    <property type="entry name" value="Homeodomain-like_sf"/>
</dbReference>
<dbReference type="Pfam" id="PF00440">
    <property type="entry name" value="TetR_N"/>
    <property type="match status" value="1"/>
</dbReference>
<evidence type="ECO:0000313" key="8">
    <source>
        <dbReference type="Proteomes" id="UP000578449"/>
    </source>
</evidence>
<evidence type="ECO:0000256" key="3">
    <source>
        <dbReference type="ARBA" id="ARBA00023163"/>
    </source>
</evidence>
<feature type="domain" description="HTH tetR-type" evidence="6">
    <location>
        <begin position="8"/>
        <end position="68"/>
    </location>
</feature>
<evidence type="ECO:0000256" key="5">
    <source>
        <dbReference type="SAM" id="MobiDB-lite"/>
    </source>
</evidence>
<dbReference type="GO" id="GO:0000976">
    <property type="term" value="F:transcription cis-regulatory region binding"/>
    <property type="evidence" value="ECO:0007669"/>
    <property type="project" value="TreeGrafter"/>
</dbReference>
<dbReference type="SUPFAM" id="SSF48498">
    <property type="entry name" value="Tetracyclin repressor-like, C-terminal domain"/>
    <property type="match status" value="1"/>
</dbReference>
<dbReference type="RefSeq" id="WP_185053514.1">
    <property type="nucleotide sequence ID" value="NZ_BAABIX010000008.1"/>
</dbReference>
<dbReference type="PANTHER" id="PTHR30055">
    <property type="entry name" value="HTH-TYPE TRANSCRIPTIONAL REGULATOR RUTR"/>
    <property type="match status" value="1"/>
</dbReference>
<evidence type="ECO:0000259" key="6">
    <source>
        <dbReference type="PROSITE" id="PS50977"/>
    </source>
</evidence>
<dbReference type="InterPro" id="IPR050109">
    <property type="entry name" value="HTH-type_TetR-like_transc_reg"/>
</dbReference>
<keyword evidence="2 4" id="KW-0238">DNA-binding</keyword>
<reference evidence="7 8" key="1">
    <citation type="submission" date="2020-08" db="EMBL/GenBank/DDBJ databases">
        <title>Genomic Encyclopedia of Type Strains, Phase IV (KMG-IV): sequencing the most valuable type-strain genomes for metagenomic binning, comparative biology and taxonomic classification.</title>
        <authorList>
            <person name="Goeker M."/>
        </authorList>
    </citation>
    <scope>NUCLEOTIDE SEQUENCE [LARGE SCALE GENOMIC DNA]</scope>
    <source>
        <strain evidence="7 8">DSM 45615</strain>
    </source>
</reference>
<sequence length="213" mass="22681">MPSPDRSRARREEMLVQLRELFLAEGFASFGIGDLAERLRCSRTTLYSVAPSKEQIVVAAVRSFFKSAAERIEARVAAADDPARQLAIYLEAVAAELQAASAAFFADVAGFAPAGEVYRENTQYAARRVQELVAKGVRAGVLRPVHASFVGAAVAEVMGSIQRGAIQAATGLDAAQAYRHLADLVLTSLAGGPADQDQITPPRRQGRGSAEPL</sequence>
<keyword evidence="3" id="KW-0804">Transcription</keyword>
<dbReference type="GO" id="GO:0003700">
    <property type="term" value="F:DNA-binding transcription factor activity"/>
    <property type="evidence" value="ECO:0007669"/>
    <property type="project" value="TreeGrafter"/>
</dbReference>
<dbReference type="Gene3D" id="1.10.357.10">
    <property type="entry name" value="Tetracycline Repressor, domain 2"/>
    <property type="match status" value="1"/>
</dbReference>
<dbReference type="InterPro" id="IPR001647">
    <property type="entry name" value="HTH_TetR"/>
</dbReference>
<feature type="region of interest" description="Disordered" evidence="5">
    <location>
        <begin position="191"/>
        <end position="213"/>
    </location>
</feature>
<organism evidence="7 8">
    <name type="scientific">Thermocatellispora tengchongensis</name>
    <dbReference type="NCBI Taxonomy" id="1073253"/>
    <lineage>
        <taxon>Bacteria</taxon>
        <taxon>Bacillati</taxon>
        <taxon>Actinomycetota</taxon>
        <taxon>Actinomycetes</taxon>
        <taxon>Streptosporangiales</taxon>
        <taxon>Streptosporangiaceae</taxon>
        <taxon>Thermocatellispora</taxon>
    </lineage>
</organism>
<keyword evidence="1" id="KW-0805">Transcription regulation</keyword>
<dbReference type="Proteomes" id="UP000578449">
    <property type="component" value="Unassembled WGS sequence"/>
</dbReference>
<dbReference type="InterPro" id="IPR036271">
    <property type="entry name" value="Tet_transcr_reg_TetR-rel_C_sf"/>
</dbReference>
<dbReference type="EMBL" id="JACHGN010000015">
    <property type="protein sequence ID" value="MBB5136619.1"/>
    <property type="molecule type" value="Genomic_DNA"/>
</dbReference>
<comment type="caution">
    <text evidence="7">The sequence shown here is derived from an EMBL/GenBank/DDBJ whole genome shotgun (WGS) entry which is preliminary data.</text>
</comment>